<evidence type="ECO:0000256" key="2">
    <source>
        <dbReference type="ARBA" id="ARBA00022801"/>
    </source>
</evidence>
<dbReference type="EC" id="3.1.2.-" evidence="3"/>
<reference evidence="3" key="1">
    <citation type="submission" date="2020-04" db="EMBL/GenBank/DDBJ databases">
        <title>A desert anoxygenic phototrophic bacterium fixes CO2 using RubisCO under aerobic conditions.</title>
        <authorList>
            <person name="Tang K."/>
        </authorList>
    </citation>
    <scope>NUCLEOTIDE SEQUENCE [LARGE SCALE GENOMIC DNA]</scope>
    <source>
        <strain evidence="3">MIMtkB3</strain>
    </source>
</reference>
<dbReference type="PROSITE" id="PS01328">
    <property type="entry name" value="4HBCOA_THIOESTERASE"/>
    <property type="match status" value="1"/>
</dbReference>
<accession>A0A858R884</accession>
<name>A0A858R884_9PROT</name>
<keyword evidence="4" id="KW-1185">Reference proteome</keyword>
<comment type="similarity">
    <text evidence="1">Belongs to the 4-hydroxybenzoyl-CoA thioesterase family.</text>
</comment>
<dbReference type="InterPro" id="IPR050563">
    <property type="entry name" value="4-hydroxybenzoyl-CoA_TE"/>
</dbReference>
<keyword evidence="2 3" id="KW-0378">Hydrolase</keyword>
<dbReference type="PANTHER" id="PTHR31793:SF37">
    <property type="entry name" value="ACYL-COA THIOESTER HYDROLASE YBGC"/>
    <property type="match status" value="1"/>
</dbReference>
<dbReference type="InterPro" id="IPR006684">
    <property type="entry name" value="YbgC/YbaW"/>
</dbReference>
<dbReference type="PANTHER" id="PTHR31793">
    <property type="entry name" value="4-HYDROXYBENZOYL-COA THIOESTERASE FAMILY MEMBER"/>
    <property type="match status" value="1"/>
</dbReference>
<dbReference type="KEGG" id="acru:HHL28_11325"/>
<dbReference type="PIRSF" id="PIRSF003230">
    <property type="entry name" value="YbgC"/>
    <property type="match status" value="1"/>
</dbReference>
<dbReference type="EMBL" id="CP051775">
    <property type="protein sequence ID" value="QJE73597.1"/>
    <property type="molecule type" value="Genomic_DNA"/>
</dbReference>
<evidence type="ECO:0000256" key="1">
    <source>
        <dbReference type="ARBA" id="ARBA00005953"/>
    </source>
</evidence>
<protein>
    <submittedName>
        <fullName evidence="3">YbgC/FadM family acyl-CoA thioesterase</fullName>
        <ecNumber evidence="3">3.1.2.-</ecNumber>
    </submittedName>
</protein>
<evidence type="ECO:0000313" key="3">
    <source>
        <dbReference type="EMBL" id="QJE73597.1"/>
    </source>
</evidence>
<dbReference type="FunFam" id="3.10.129.10:FF:000004">
    <property type="entry name" value="Tol-pal system-associated acyl-CoA thioesterase"/>
    <property type="match status" value="1"/>
</dbReference>
<dbReference type="AlphaFoldDB" id="A0A858R884"/>
<organism evidence="3 4">
    <name type="scientific">Aerophototrophica crusticola</name>
    <dbReference type="NCBI Taxonomy" id="1709002"/>
    <lineage>
        <taxon>Bacteria</taxon>
        <taxon>Pseudomonadati</taxon>
        <taxon>Pseudomonadota</taxon>
        <taxon>Alphaproteobacteria</taxon>
        <taxon>Rhodospirillales</taxon>
        <taxon>Rhodospirillaceae</taxon>
        <taxon>Aerophototrophica</taxon>
    </lineage>
</organism>
<dbReference type="Pfam" id="PF13279">
    <property type="entry name" value="4HBT_2"/>
    <property type="match status" value="1"/>
</dbReference>
<dbReference type="InterPro" id="IPR029069">
    <property type="entry name" value="HotDog_dom_sf"/>
</dbReference>
<proteinExistence type="inferred from homology"/>
<dbReference type="CDD" id="cd00586">
    <property type="entry name" value="4HBT"/>
    <property type="match status" value="1"/>
</dbReference>
<dbReference type="NCBIfam" id="TIGR00051">
    <property type="entry name" value="YbgC/FadM family acyl-CoA thioesterase"/>
    <property type="match status" value="1"/>
</dbReference>
<dbReference type="SUPFAM" id="SSF54637">
    <property type="entry name" value="Thioesterase/thiol ester dehydrase-isomerase"/>
    <property type="match status" value="1"/>
</dbReference>
<sequence length="167" mass="18436">MNPDRQAGQGPAMGWLDGKAHVYPVRVYYEDTDAGGIVYHANYLRFMERARNEFMRLLGQPHARMVAEDGVAFAVRHCEIDFRQSARLDDALEVVTTIPDIGAATLDAVQTVRRAGPSAESPQPPGGGDLVVARLRLACINQNGRPVRLPKPLRTALMDFLARPDQD</sequence>
<dbReference type="InterPro" id="IPR008272">
    <property type="entry name" value="HB-CoA_thioesterase_AS"/>
</dbReference>
<gene>
    <name evidence="3" type="ORF">HHL28_11325</name>
</gene>
<dbReference type="Gene3D" id="3.10.129.10">
    <property type="entry name" value="Hotdog Thioesterase"/>
    <property type="match status" value="1"/>
</dbReference>
<evidence type="ECO:0000313" key="4">
    <source>
        <dbReference type="Proteomes" id="UP000501891"/>
    </source>
</evidence>
<dbReference type="Proteomes" id="UP000501891">
    <property type="component" value="Chromosome"/>
</dbReference>
<dbReference type="GO" id="GO:0047617">
    <property type="term" value="F:fatty acyl-CoA hydrolase activity"/>
    <property type="evidence" value="ECO:0007669"/>
    <property type="project" value="TreeGrafter"/>
</dbReference>